<evidence type="ECO:0000313" key="3">
    <source>
        <dbReference type="EMBL" id="KAF3516398.1"/>
    </source>
</evidence>
<dbReference type="InterPro" id="IPR051181">
    <property type="entry name" value="CAF1_poly(A)_ribonucleases"/>
</dbReference>
<evidence type="ECO:0000256" key="1">
    <source>
        <dbReference type="ARBA" id="ARBA00001968"/>
    </source>
</evidence>
<dbReference type="PANTHER" id="PTHR15092">
    <property type="entry name" value="POLY A -SPECIFIC RIBONUCLEASE/TARGET OF EGR1, MEMBER 1"/>
    <property type="match status" value="1"/>
</dbReference>
<proteinExistence type="inferred from homology"/>
<organism evidence="3 4">
    <name type="scientific">Brassica cretica</name>
    <name type="common">Mustard</name>
    <dbReference type="NCBI Taxonomy" id="69181"/>
    <lineage>
        <taxon>Eukaryota</taxon>
        <taxon>Viridiplantae</taxon>
        <taxon>Streptophyta</taxon>
        <taxon>Embryophyta</taxon>
        <taxon>Tracheophyta</taxon>
        <taxon>Spermatophyta</taxon>
        <taxon>Magnoliopsida</taxon>
        <taxon>eudicotyledons</taxon>
        <taxon>Gunneridae</taxon>
        <taxon>Pentapetalae</taxon>
        <taxon>rosids</taxon>
        <taxon>malvids</taxon>
        <taxon>Brassicales</taxon>
        <taxon>Brassicaceae</taxon>
        <taxon>Brassiceae</taxon>
        <taxon>Brassica</taxon>
    </lineage>
</organism>
<name>A0ABQ7AQS7_BRACR</name>
<comment type="cofactor">
    <cofactor evidence="1">
        <name>a divalent metal cation</name>
        <dbReference type="ChEBI" id="CHEBI:60240"/>
    </cofactor>
</comment>
<dbReference type="InterPro" id="IPR006941">
    <property type="entry name" value="RNase_CAF1"/>
</dbReference>
<dbReference type="EMBL" id="QGKV02001556">
    <property type="protein sequence ID" value="KAF3516398.1"/>
    <property type="molecule type" value="Genomic_DNA"/>
</dbReference>
<gene>
    <name evidence="3" type="ORF">DY000_02060685</name>
</gene>
<evidence type="ECO:0000256" key="2">
    <source>
        <dbReference type="ARBA" id="ARBA00008372"/>
    </source>
</evidence>
<sequence length="239" mass="26605">RKTKDERKRVAERKIQSAVRFRQVIDLLSSEKKLIVGHNSILDINAHRMNKSSTSLSSAFSSLCPQVEVPSPGSDLFLQQRVKIDARVDDVRCSNWNTGRKHEAGYDAFVTGSGFAQACSHLGFDFAHHSDNIAQNEKLENYISPLRYADAALKKRTGLLTVFISAGQVATSSTYEQAIVMHRTGETRKSELVADFLKLKEQLESDSGPVAIEICSSQILKVLFSDQAENGWCQTKNKT</sequence>
<feature type="non-terminal residue" evidence="3">
    <location>
        <position position="1"/>
    </location>
</feature>
<protein>
    <submittedName>
        <fullName evidence="3">Uncharacterized protein</fullName>
    </submittedName>
</protein>
<evidence type="ECO:0000313" key="4">
    <source>
        <dbReference type="Proteomes" id="UP000266723"/>
    </source>
</evidence>
<dbReference type="PANTHER" id="PTHR15092:SF22">
    <property type="entry name" value="POLY(A)-SPECIFIC RIBONUCLEASE PNLDC1"/>
    <property type="match status" value="1"/>
</dbReference>
<reference evidence="3 4" key="1">
    <citation type="journal article" date="2020" name="BMC Genomics">
        <title>Intraspecific diversification of the crop wild relative Brassica cretica Lam. using demographic model selection.</title>
        <authorList>
            <person name="Kioukis A."/>
            <person name="Michalopoulou V.A."/>
            <person name="Briers L."/>
            <person name="Pirintsos S."/>
            <person name="Studholme D.J."/>
            <person name="Pavlidis P."/>
            <person name="Sarris P.F."/>
        </authorList>
    </citation>
    <scope>NUCLEOTIDE SEQUENCE [LARGE SCALE GENOMIC DNA]</scope>
    <source>
        <strain evidence="4">cv. PFS-1207/04</strain>
    </source>
</reference>
<dbReference type="Proteomes" id="UP000266723">
    <property type="component" value="Unassembled WGS sequence"/>
</dbReference>
<comment type="similarity">
    <text evidence="2">Belongs to the CAF1 family.</text>
</comment>
<dbReference type="Gene3D" id="3.30.420.10">
    <property type="entry name" value="Ribonuclease H-like superfamily/Ribonuclease H"/>
    <property type="match status" value="2"/>
</dbReference>
<comment type="caution">
    <text evidence="3">The sequence shown here is derived from an EMBL/GenBank/DDBJ whole genome shotgun (WGS) entry which is preliminary data.</text>
</comment>
<accession>A0ABQ7AQS7</accession>
<dbReference type="InterPro" id="IPR036397">
    <property type="entry name" value="RNaseH_sf"/>
</dbReference>
<keyword evidence="4" id="KW-1185">Reference proteome</keyword>
<dbReference type="Pfam" id="PF04857">
    <property type="entry name" value="CAF1"/>
    <property type="match status" value="2"/>
</dbReference>
<dbReference type="InterPro" id="IPR012337">
    <property type="entry name" value="RNaseH-like_sf"/>
</dbReference>
<dbReference type="SUPFAM" id="SSF53098">
    <property type="entry name" value="Ribonuclease H-like"/>
    <property type="match status" value="1"/>
</dbReference>